<dbReference type="PANTHER" id="PTHR16161:SF0">
    <property type="entry name" value="TRANSCRIPTIONAL PROTEIN SWT1"/>
    <property type="match status" value="1"/>
</dbReference>
<dbReference type="InterPro" id="IPR002716">
    <property type="entry name" value="PIN_dom"/>
</dbReference>
<feature type="compositionally biased region" description="Basic residues" evidence="1">
    <location>
        <begin position="81"/>
        <end position="98"/>
    </location>
</feature>
<organism evidence="4">
    <name type="scientific">Chlorella variabilis</name>
    <name type="common">Green alga</name>
    <dbReference type="NCBI Taxonomy" id="554065"/>
    <lineage>
        <taxon>Eukaryota</taxon>
        <taxon>Viridiplantae</taxon>
        <taxon>Chlorophyta</taxon>
        <taxon>core chlorophytes</taxon>
        <taxon>Trebouxiophyceae</taxon>
        <taxon>Chlorellales</taxon>
        <taxon>Chlorellaceae</taxon>
        <taxon>Chlorella clade</taxon>
        <taxon>Chlorella</taxon>
    </lineage>
</organism>
<evidence type="ECO:0000259" key="2">
    <source>
        <dbReference type="Pfam" id="PF13638"/>
    </source>
</evidence>
<sequence length="365" mass="38825">MWEQQQAALPAKQPQSAAPAAALRAPGAAQRPPAKPAPARPAAAAKAAAGRGAEPCLEEGEITEEGNSSSSCSDSDDGASRRRQRQRASRRRRSRSPLRRVAGGAAAGKRRAATQACAAPSGPLEAQHALASLVESMSAEAASLHRQLGRLGASSGAIRPAPHGGARGGGEPAQPASSAVGVAGAADMERQLATLSSKLGQLQLPSASEAGVTLVCWDTNVYMDHCRLIQECWERLLASGCADLRFLVPLAVVRELDGMKKCLFRGLWARRAIRRLADMQGHPALRGQREDELLRGQLRRNDDGILDCLLYFRARGAQVELCTRDVNLALRARIEGIPCCEPQEARRRLIQRLEAASAEGKQAAK</sequence>
<dbReference type="InterPro" id="IPR052626">
    <property type="entry name" value="SWT1_Regulator"/>
</dbReference>
<name>E1ZS77_CHLVA</name>
<dbReference type="KEGG" id="cvr:CHLNCDRAFT_141140"/>
<proteinExistence type="predicted"/>
<dbReference type="InParanoid" id="E1ZS77"/>
<feature type="region of interest" description="Disordered" evidence="1">
    <location>
        <begin position="1"/>
        <end position="120"/>
    </location>
</feature>
<dbReference type="PANTHER" id="PTHR16161">
    <property type="entry name" value="TRANSCRIPTIONAL PROTEIN SWT1"/>
    <property type="match status" value="1"/>
</dbReference>
<feature type="compositionally biased region" description="Low complexity" evidence="1">
    <location>
        <begin position="40"/>
        <end position="53"/>
    </location>
</feature>
<evidence type="ECO:0000256" key="1">
    <source>
        <dbReference type="SAM" id="MobiDB-lite"/>
    </source>
</evidence>
<protein>
    <recommendedName>
        <fullName evidence="2">PIN domain-containing protein</fullName>
    </recommendedName>
</protein>
<dbReference type="GO" id="GO:0005634">
    <property type="term" value="C:nucleus"/>
    <property type="evidence" value="ECO:0007669"/>
    <property type="project" value="TreeGrafter"/>
</dbReference>
<dbReference type="OrthoDB" id="2017974at2759"/>
<evidence type="ECO:0000313" key="4">
    <source>
        <dbReference type="Proteomes" id="UP000008141"/>
    </source>
</evidence>
<feature type="compositionally biased region" description="Low complexity" evidence="1">
    <location>
        <begin position="1"/>
        <end position="32"/>
    </location>
</feature>
<evidence type="ECO:0000313" key="3">
    <source>
        <dbReference type="EMBL" id="EFN51366.1"/>
    </source>
</evidence>
<reference evidence="3 4" key="1">
    <citation type="journal article" date="2010" name="Plant Cell">
        <title>The Chlorella variabilis NC64A genome reveals adaptation to photosymbiosis, coevolution with viruses, and cryptic sex.</title>
        <authorList>
            <person name="Blanc G."/>
            <person name="Duncan G."/>
            <person name="Agarkova I."/>
            <person name="Borodovsky M."/>
            <person name="Gurnon J."/>
            <person name="Kuo A."/>
            <person name="Lindquist E."/>
            <person name="Lucas S."/>
            <person name="Pangilinan J."/>
            <person name="Polle J."/>
            <person name="Salamov A."/>
            <person name="Terry A."/>
            <person name="Yamada T."/>
            <person name="Dunigan D.D."/>
            <person name="Grigoriev I.V."/>
            <person name="Claverie J.M."/>
            <person name="Van Etten J.L."/>
        </authorList>
    </citation>
    <scope>NUCLEOTIDE SEQUENCE [LARGE SCALE GENOMIC DNA]</scope>
    <source>
        <strain evidence="3 4">NC64A</strain>
    </source>
</reference>
<dbReference type="InterPro" id="IPR029060">
    <property type="entry name" value="PIN-like_dom_sf"/>
</dbReference>
<dbReference type="Proteomes" id="UP000008141">
    <property type="component" value="Unassembled WGS sequence"/>
</dbReference>
<accession>E1ZS77</accession>
<dbReference type="Gene3D" id="3.40.50.1010">
    <property type="entry name" value="5'-nuclease"/>
    <property type="match status" value="1"/>
</dbReference>
<gene>
    <name evidence="3" type="ORF">CHLNCDRAFT_141140</name>
</gene>
<dbReference type="Pfam" id="PF13638">
    <property type="entry name" value="PIN_4"/>
    <property type="match status" value="1"/>
</dbReference>
<dbReference type="RefSeq" id="XP_005843468.1">
    <property type="nucleotide sequence ID" value="XM_005843406.1"/>
</dbReference>
<dbReference type="SUPFAM" id="SSF88723">
    <property type="entry name" value="PIN domain-like"/>
    <property type="match status" value="1"/>
</dbReference>
<dbReference type="CDD" id="cd18727">
    <property type="entry name" value="PIN_Swt1-like"/>
    <property type="match status" value="1"/>
</dbReference>
<keyword evidence="4" id="KW-1185">Reference proteome</keyword>
<dbReference type="GeneID" id="17350751"/>
<feature type="domain" description="PIN" evidence="2">
    <location>
        <begin position="218"/>
        <end position="341"/>
    </location>
</feature>
<feature type="compositionally biased region" description="Low complexity" evidence="1">
    <location>
        <begin position="172"/>
        <end position="182"/>
    </location>
</feature>
<feature type="region of interest" description="Disordered" evidence="1">
    <location>
        <begin position="154"/>
        <end position="182"/>
    </location>
</feature>
<dbReference type="EMBL" id="GL433865">
    <property type="protein sequence ID" value="EFN51366.1"/>
    <property type="molecule type" value="Genomic_DNA"/>
</dbReference>
<dbReference type="AlphaFoldDB" id="E1ZS77"/>